<evidence type="ECO:0000256" key="2">
    <source>
        <dbReference type="ARBA" id="ARBA00004746"/>
    </source>
</evidence>
<dbReference type="GO" id="GO:0004015">
    <property type="term" value="F:adenosylmethionine-8-amino-7-oxononanoate transaminase activity"/>
    <property type="evidence" value="ECO:0007669"/>
    <property type="project" value="InterPro"/>
</dbReference>
<dbReference type="eggNOG" id="KOG1401">
    <property type="taxonomic scope" value="Eukaryota"/>
</dbReference>
<protein>
    <submittedName>
        <fullName evidence="10">Uncharacterized protein BIOA</fullName>
    </submittedName>
</protein>
<dbReference type="EMBL" id="GL833123">
    <property type="protein sequence ID" value="EGB10619.1"/>
    <property type="molecule type" value="Genomic_DNA"/>
</dbReference>
<gene>
    <name evidence="10" type="primary">BIOA</name>
    <name evidence="10" type="ORF">AURANDRAFT_21799</name>
</gene>
<dbReference type="NCBIfam" id="NF004624">
    <property type="entry name" value="PRK05964.1"/>
    <property type="match status" value="1"/>
</dbReference>
<evidence type="ECO:0000313" key="11">
    <source>
        <dbReference type="Proteomes" id="UP000002729"/>
    </source>
</evidence>
<dbReference type="InterPro" id="IPR015421">
    <property type="entry name" value="PyrdxlP-dep_Trfase_major"/>
</dbReference>
<evidence type="ECO:0000256" key="7">
    <source>
        <dbReference type="ARBA" id="ARBA00022898"/>
    </source>
</evidence>
<keyword evidence="3" id="KW-0032">Aminotransferase</keyword>
<name>F0Y210_AURAN</name>
<evidence type="ECO:0000256" key="8">
    <source>
        <dbReference type="RuleBase" id="RU003560"/>
    </source>
</evidence>
<feature type="region of interest" description="Disordered" evidence="9">
    <location>
        <begin position="1"/>
        <end position="27"/>
    </location>
</feature>
<keyword evidence="11" id="KW-1185">Reference proteome</keyword>
<evidence type="ECO:0000256" key="5">
    <source>
        <dbReference type="ARBA" id="ARBA00022691"/>
    </source>
</evidence>
<dbReference type="InterPro" id="IPR005814">
    <property type="entry name" value="Aminotrans_3"/>
</dbReference>
<dbReference type="PANTHER" id="PTHR42684">
    <property type="entry name" value="ADENOSYLMETHIONINE-8-AMINO-7-OXONONANOATE AMINOTRANSFERASE"/>
    <property type="match status" value="1"/>
</dbReference>
<dbReference type="Proteomes" id="UP000002729">
    <property type="component" value="Unassembled WGS sequence"/>
</dbReference>
<dbReference type="GO" id="GO:0030170">
    <property type="term" value="F:pyridoxal phosphate binding"/>
    <property type="evidence" value="ECO:0007669"/>
    <property type="project" value="InterPro"/>
</dbReference>
<dbReference type="InterPro" id="IPR005815">
    <property type="entry name" value="BioA"/>
</dbReference>
<dbReference type="GO" id="GO:0009102">
    <property type="term" value="P:biotin biosynthetic process"/>
    <property type="evidence" value="ECO:0007669"/>
    <property type="project" value="UniProtKB-UniPathway"/>
</dbReference>
<dbReference type="CDD" id="cd00610">
    <property type="entry name" value="OAT_like"/>
    <property type="match status" value="1"/>
</dbReference>
<evidence type="ECO:0000256" key="4">
    <source>
        <dbReference type="ARBA" id="ARBA00022679"/>
    </source>
</evidence>
<dbReference type="Gene3D" id="3.40.640.10">
    <property type="entry name" value="Type I PLP-dependent aspartate aminotransferase-like (Major domain)"/>
    <property type="match status" value="1"/>
</dbReference>
<dbReference type="NCBIfam" id="TIGR00508">
    <property type="entry name" value="bioA"/>
    <property type="match status" value="1"/>
</dbReference>
<evidence type="ECO:0000256" key="1">
    <source>
        <dbReference type="ARBA" id="ARBA00001933"/>
    </source>
</evidence>
<dbReference type="PANTHER" id="PTHR42684:SF17">
    <property type="entry name" value="ADENOSYLMETHIONINE-8-AMINO-7-OXONONANOATE AMINOTRANSFERASE"/>
    <property type="match status" value="1"/>
</dbReference>
<reference evidence="10 11" key="1">
    <citation type="journal article" date="2011" name="Proc. Natl. Acad. Sci. U.S.A.">
        <title>Niche of harmful alga Aureococcus anophagefferens revealed through ecogenomics.</title>
        <authorList>
            <person name="Gobler C.J."/>
            <person name="Berry D.L."/>
            <person name="Dyhrman S.T."/>
            <person name="Wilhelm S.W."/>
            <person name="Salamov A."/>
            <person name="Lobanov A.V."/>
            <person name="Zhang Y."/>
            <person name="Collier J.L."/>
            <person name="Wurch L.L."/>
            <person name="Kustka A.B."/>
            <person name="Dill B.D."/>
            <person name="Shah M."/>
            <person name="VerBerkmoes N.C."/>
            <person name="Kuo A."/>
            <person name="Terry A."/>
            <person name="Pangilinan J."/>
            <person name="Lindquist E.A."/>
            <person name="Lucas S."/>
            <person name="Paulsen I.T."/>
            <person name="Hattenrath-Lehmann T.K."/>
            <person name="Talmage S.C."/>
            <person name="Walker E.A."/>
            <person name="Koch F."/>
            <person name="Burson A.M."/>
            <person name="Marcoval M.A."/>
            <person name="Tang Y.Z."/>
            <person name="Lecleir G.R."/>
            <person name="Coyne K.J."/>
            <person name="Berg G.M."/>
            <person name="Bertrand E.M."/>
            <person name="Saito M.A."/>
            <person name="Gladyshev V.N."/>
            <person name="Grigoriev I.V."/>
        </authorList>
    </citation>
    <scope>NUCLEOTIDE SEQUENCE [LARGE SCALE GENOMIC DNA]</scope>
    <source>
        <strain evidence="11">CCMP 1984</strain>
    </source>
</reference>
<keyword evidence="4" id="KW-0808">Transferase</keyword>
<dbReference type="OMA" id="YTMPPYV"/>
<organism evidence="11">
    <name type="scientific">Aureococcus anophagefferens</name>
    <name type="common">Harmful bloom alga</name>
    <dbReference type="NCBI Taxonomy" id="44056"/>
    <lineage>
        <taxon>Eukaryota</taxon>
        <taxon>Sar</taxon>
        <taxon>Stramenopiles</taxon>
        <taxon>Ochrophyta</taxon>
        <taxon>Pelagophyceae</taxon>
        <taxon>Pelagomonadales</taxon>
        <taxon>Pelagomonadaceae</taxon>
        <taxon>Aureococcus</taxon>
    </lineage>
</organism>
<proteinExistence type="inferred from homology"/>
<dbReference type="Pfam" id="PF00202">
    <property type="entry name" value="Aminotran_3"/>
    <property type="match status" value="1"/>
</dbReference>
<evidence type="ECO:0000256" key="6">
    <source>
        <dbReference type="ARBA" id="ARBA00022756"/>
    </source>
</evidence>
<dbReference type="Gene3D" id="3.90.1150.10">
    <property type="entry name" value="Aspartate Aminotransferase, domain 1"/>
    <property type="match status" value="1"/>
</dbReference>
<dbReference type="SUPFAM" id="SSF53383">
    <property type="entry name" value="PLP-dependent transferases"/>
    <property type="match status" value="1"/>
</dbReference>
<dbReference type="OrthoDB" id="425114at2759"/>
<keyword evidence="5" id="KW-0949">S-adenosyl-L-methionine</keyword>
<dbReference type="PROSITE" id="PS00600">
    <property type="entry name" value="AA_TRANSFER_CLASS_3"/>
    <property type="match status" value="1"/>
</dbReference>
<dbReference type="RefSeq" id="XP_009034222.1">
    <property type="nucleotide sequence ID" value="XM_009035974.1"/>
</dbReference>
<feature type="compositionally biased region" description="Basic residues" evidence="9">
    <location>
        <begin position="1"/>
        <end position="16"/>
    </location>
</feature>
<evidence type="ECO:0000256" key="3">
    <source>
        <dbReference type="ARBA" id="ARBA00022576"/>
    </source>
</evidence>
<dbReference type="InParanoid" id="F0Y210"/>
<comment type="pathway">
    <text evidence="2">Cofactor biosynthesis; biotin biosynthesis.</text>
</comment>
<keyword evidence="7 8" id="KW-0663">Pyridoxal phosphate</keyword>
<accession>F0Y210</accession>
<dbReference type="UniPathway" id="UPA00078"/>
<dbReference type="AlphaFoldDB" id="F0Y210"/>
<comment type="similarity">
    <text evidence="8">Belongs to the class-III pyridoxal-phosphate-dependent aminotransferase family.</text>
</comment>
<dbReference type="KEGG" id="aaf:AURANDRAFT_21799"/>
<evidence type="ECO:0000256" key="9">
    <source>
        <dbReference type="SAM" id="MobiDB-lite"/>
    </source>
</evidence>
<sequence>MRRIPARPPRLARRRASSSSLLQEPPPYEHPAVARAWSRGVDAHVAADKRTLWHPYTSMAAPAPALAVARASGVTLELECGARLVDGMSSWWACVHGYGVPELDGAAHDQLSRMSHVMFGGLTHRPAVALGDALVDVAPAGLEKVFLCDSGSVAVEVALKMAAQYWRGRGRPARTRVVALRGGYHGDTFGAMAVCDPDTGMHAAFGGAVAAQLHAPRPPAAGSPVAAVDGAVAALDALIGAHADEVGALILEPLVQGAGGMFFYDPAYLRGAKAVCETHDVLFVADEIATGFGRAGRGHAFACDRAGVAPDIMCVGKALTGGYCTLGATLATAEVAAGVSAAPAGGPPLPLMHGPTFMANPLACAIAGASLSLLFRPDAAGAPWRARVDAIEAQLAAELAPAAALPAVADVRVLGAIGVVELHRPLDAAAVSAACVDLGVWLRPFGRNLYTMPPYVAEPADIAKIAGAMRWIAEHLADAPEEVPEEESA</sequence>
<dbReference type="InterPro" id="IPR015422">
    <property type="entry name" value="PyrdxlP-dep_Trfase_small"/>
</dbReference>
<dbReference type="GeneID" id="20219491"/>
<comment type="cofactor">
    <cofactor evidence="1">
        <name>pyridoxal 5'-phosphate</name>
        <dbReference type="ChEBI" id="CHEBI:597326"/>
    </cofactor>
</comment>
<evidence type="ECO:0000313" key="10">
    <source>
        <dbReference type="EMBL" id="EGB10619.1"/>
    </source>
</evidence>
<dbReference type="InterPro" id="IPR015424">
    <property type="entry name" value="PyrdxlP-dep_Trfase"/>
</dbReference>
<dbReference type="InterPro" id="IPR049704">
    <property type="entry name" value="Aminotrans_3_PPA_site"/>
</dbReference>
<dbReference type="HAMAP" id="MF_00834">
    <property type="entry name" value="BioA"/>
    <property type="match status" value="1"/>
</dbReference>
<keyword evidence="6" id="KW-0093">Biotin biosynthesis</keyword>